<dbReference type="InterPro" id="IPR050418">
    <property type="entry name" value="D-iso_2-hydroxyacid_DH_PdxB"/>
</dbReference>
<dbReference type="GO" id="GO:0016616">
    <property type="term" value="F:oxidoreductase activity, acting on the CH-OH group of donors, NAD or NADP as acceptor"/>
    <property type="evidence" value="ECO:0007669"/>
    <property type="project" value="InterPro"/>
</dbReference>
<organism evidence="7 8">
    <name type="scientific">Propionispora vibrioides</name>
    <dbReference type="NCBI Taxonomy" id="112903"/>
    <lineage>
        <taxon>Bacteria</taxon>
        <taxon>Bacillati</taxon>
        <taxon>Bacillota</taxon>
        <taxon>Negativicutes</taxon>
        <taxon>Selenomonadales</taxon>
        <taxon>Sporomusaceae</taxon>
        <taxon>Propionispora</taxon>
    </lineage>
</organism>
<dbReference type="Pfam" id="PF02826">
    <property type="entry name" value="2-Hacid_dh_C"/>
    <property type="match status" value="1"/>
</dbReference>
<name>A0A1H8XS31_9FIRM</name>
<dbReference type="RefSeq" id="WP_091750853.1">
    <property type="nucleotide sequence ID" value="NZ_FODY01000028.1"/>
</dbReference>
<dbReference type="PANTHER" id="PTHR43761:SF1">
    <property type="entry name" value="D-ISOMER SPECIFIC 2-HYDROXYACID DEHYDROGENASE CATALYTIC DOMAIN-CONTAINING PROTEIN-RELATED"/>
    <property type="match status" value="1"/>
</dbReference>
<dbReference type="InterPro" id="IPR029753">
    <property type="entry name" value="D-isomer_DH_CS"/>
</dbReference>
<proteinExistence type="inferred from homology"/>
<evidence type="ECO:0000256" key="2">
    <source>
        <dbReference type="ARBA" id="ARBA00023002"/>
    </source>
</evidence>
<dbReference type="Proteomes" id="UP000198847">
    <property type="component" value="Unassembled WGS sequence"/>
</dbReference>
<keyword evidence="2 4" id="KW-0560">Oxidoreductase</keyword>
<dbReference type="SUPFAM" id="SSF51735">
    <property type="entry name" value="NAD(P)-binding Rossmann-fold domains"/>
    <property type="match status" value="1"/>
</dbReference>
<dbReference type="SUPFAM" id="SSF52283">
    <property type="entry name" value="Formate/glycerate dehydrogenase catalytic domain-like"/>
    <property type="match status" value="1"/>
</dbReference>
<sequence>MKIAIIEPLGVEREKLRQIAAEVLGKDVDITYYDSFPADQAEVVARSRTADIVVLANMPYREAVLAQCPQLAMLSVAFTGIDHIDMAYCRRNNITVCNCAGYSNEAVSELVFGLVLGLYRRLIACDTAVRRGGTKDGLIGFELAGKKFGIVGTGAIGLKVAALARAFGCEVYAYSRTVKEMPGIRYVDLDTLLATCDIVSLHVPLMEQTRGMINRDKLALMKQNAVLINTARGPVVDAAALAEALTEGRLAGAAMDVFEQEPPIPAEHPLLQAPNVILAPHVGFATQEALGKRAVIALENIKQWLAKTPQNVM</sequence>
<dbReference type="Gene3D" id="3.40.50.720">
    <property type="entry name" value="NAD(P)-binding Rossmann-like Domain"/>
    <property type="match status" value="2"/>
</dbReference>
<gene>
    <name evidence="7" type="ORF">SAMN04490178_12841</name>
</gene>
<dbReference type="FunFam" id="3.40.50.720:FF:000203">
    <property type="entry name" value="D-3-phosphoglycerate dehydrogenase (SerA)"/>
    <property type="match status" value="1"/>
</dbReference>
<dbReference type="PROSITE" id="PS00671">
    <property type="entry name" value="D_2_HYDROXYACID_DH_3"/>
    <property type="match status" value="1"/>
</dbReference>
<evidence type="ECO:0000313" key="7">
    <source>
        <dbReference type="EMBL" id="SEP42669.1"/>
    </source>
</evidence>
<evidence type="ECO:0000259" key="5">
    <source>
        <dbReference type="Pfam" id="PF00389"/>
    </source>
</evidence>
<dbReference type="InterPro" id="IPR006139">
    <property type="entry name" value="D-isomer_2_OHA_DH_cat_dom"/>
</dbReference>
<comment type="similarity">
    <text evidence="1 4">Belongs to the D-isomer specific 2-hydroxyacid dehydrogenase family.</text>
</comment>
<dbReference type="OrthoDB" id="9805416at2"/>
<dbReference type="EMBL" id="FODY01000028">
    <property type="protein sequence ID" value="SEP42669.1"/>
    <property type="molecule type" value="Genomic_DNA"/>
</dbReference>
<reference evidence="7 8" key="1">
    <citation type="submission" date="2016-10" db="EMBL/GenBank/DDBJ databases">
        <authorList>
            <person name="de Groot N.N."/>
        </authorList>
    </citation>
    <scope>NUCLEOTIDE SEQUENCE [LARGE SCALE GENOMIC DNA]</scope>
    <source>
        <strain evidence="7 8">DSM 13305</strain>
    </source>
</reference>
<evidence type="ECO:0000259" key="6">
    <source>
        <dbReference type="Pfam" id="PF02826"/>
    </source>
</evidence>
<evidence type="ECO:0000256" key="1">
    <source>
        <dbReference type="ARBA" id="ARBA00005854"/>
    </source>
</evidence>
<keyword evidence="3" id="KW-0520">NAD</keyword>
<dbReference type="PANTHER" id="PTHR43761">
    <property type="entry name" value="D-ISOMER SPECIFIC 2-HYDROXYACID DEHYDROGENASE FAMILY PROTEIN (AFU_ORTHOLOGUE AFUA_1G13630)"/>
    <property type="match status" value="1"/>
</dbReference>
<evidence type="ECO:0000313" key="8">
    <source>
        <dbReference type="Proteomes" id="UP000198847"/>
    </source>
</evidence>
<feature type="domain" description="D-isomer specific 2-hydroxyacid dehydrogenase NAD-binding" evidence="6">
    <location>
        <begin position="112"/>
        <end position="283"/>
    </location>
</feature>
<dbReference type="GO" id="GO:0051287">
    <property type="term" value="F:NAD binding"/>
    <property type="evidence" value="ECO:0007669"/>
    <property type="project" value="InterPro"/>
</dbReference>
<dbReference type="InterPro" id="IPR006140">
    <property type="entry name" value="D-isomer_DH_NAD-bd"/>
</dbReference>
<accession>A0A1H8XS31</accession>
<dbReference type="AlphaFoldDB" id="A0A1H8XS31"/>
<dbReference type="Pfam" id="PF00389">
    <property type="entry name" value="2-Hacid_dh"/>
    <property type="match status" value="1"/>
</dbReference>
<evidence type="ECO:0000256" key="3">
    <source>
        <dbReference type="ARBA" id="ARBA00023027"/>
    </source>
</evidence>
<keyword evidence="8" id="KW-1185">Reference proteome</keyword>
<dbReference type="InterPro" id="IPR036291">
    <property type="entry name" value="NAD(P)-bd_dom_sf"/>
</dbReference>
<feature type="domain" description="D-isomer specific 2-hydroxyacid dehydrogenase catalytic" evidence="5">
    <location>
        <begin position="15"/>
        <end position="311"/>
    </location>
</feature>
<protein>
    <submittedName>
        <fullName evidence="7">D-3-phosphoglycerate dehydrogenase</fullName>
    </submittedName>
</protein>
<dbReference type="STRING" id="112903.SAMN04490178_12841"/>
<evidence type="ECO:0000256" key="4">
    <source>
        <dbReference type="RuleBase" id="RU003719"/>
    </source>
</evidence>
<dbReference type="PROSITE" id="PS00670">
    <property type="entry name" value="D_2_HYDROXYACID_DH_2"/>
    <property type="match status" value="1"/>
</dbReference>